<dbReference type="Gene3D" id="3.30.70.100">
    <property type="match status" value="1"/>
</dbReference>
<evidence type="ECO:0000256" key="1">
    <source>
        <dbReference type="ARBA" id="ARBA00005986"/>
    </source>
</evidence>
<comment type="caution">
    <text evidence="3">The sequence shown here is derived from an EMBL/GenBank/DDBJ whole genome shotgun (WGS) entry which is preliminary data.</text>
</comment>
<accession>A0ABR4CS26</accession>
<evidence type="ECO:0000313" key="4">
    <source>
        <dbReference type="Proteomes" id="UP001595075"/>
    </source>
</evidence>
<organism evidence="3 4">
    <name type="scientific">Oculimacula yallundae</name>
    <dbReference type="NCBI Taxonomy" id="86028"/>
    <lineage>
        <taxon>Eukaryota</taxon>
        <taxon>Fungi</taxon>
        <taxon>Dikarya</taxon>
        <taxon>Ascomycota</taxon>
        <taxon>Pezizomycotina</taxon>
        <taxon>Leotiomycetes</taxon>
        <taxon>Helotiales</taxon>
        <taxon>Ploettnerulaceae</taxon>
        <taxon>Oculimacula</taxon>
    </lineage>
</organism>
<reference evidence="3 4" key="1">
    <citation type="journal article" date="2024" name="Commun. Biol.">
        <title>Comparative genomic analysis of thermophilic fungi reveals convergent evolutionary adaptations and gene losses.</title>
        <authorList>
            <person name="Steindorff A.S."/>
            <person name="Aguilar-Pontes M.V."/>
            <person name="Robinson A.J."/>
            <person name="Andreopoulos B."/>
            <person name="LaButti K."/>
            <person name="Kuo A."/>
            <person name="Mondo S."/>
            <person name="Riley R."/>
            <person name="Otillar R."/>
            <person name="Haridas S."/>
            <person name="Lipzen A."/>
            <person name="Grimwood J."/>
            <person name="Schmutz J."/>
            <person name="Clum A."/>
            <person name="Reid I.D."/>
            <person name="Moisan M.C."/>
            <person name="Butler G."/>
            <person name="Nguyen T.T.M."/>
            <person name="Dewar K."/>
            <person name="Conant G."/>
            <person name="Drula E."/>
            <person name="Henrissat B."/>
            <person name="Hansel C."/>
            <person name="Singer S."/>
            <person name="Hutchinson M.I."/>
            <person name="de Vries R.P."/>
            <person name="Natvig D.O."/>
            <person name="Powell A.J."/>
            <person name="Tsang A."/>
            <person name="Grigoriev I.V."/>
        </authorList>
    </citation>
    <scope>NUCLEOTIDE SEQUENCE [LARGE SCALE GENOMIC DNA]</scope>
    <source>
        <strain evidence="3 4">CBS 494.80</strain>
    </source>
</reference>
<feature type="domain" description="EthD" evidence="2">
    <location>
        <begin position="17"/>
        <end position="113"/>
    </location>
</feature>
<gene>
    <name evidence="3" type="ORF">VTL71DRAFT_12013</name>
</gene>
<dbReference type="Pfam" id="PF07110">
    <property type="entry name" value="EthD"/>
    <property type="match status" value="1"/>
</dbReference>
<evidence type="ECO:0000259" key="2">
    <source>
        <dbReference type="Pfam" id="PF07110"/>
    </source>
</evidence>
<dbReference type="EMBL" id="JAZHXI010000004">
    <property type="protein sequence ID" value="KAL2072670.1"/>
    <property type="molecule type" value="Genomic_DNA"/>
</dbReference>
<sequence>MATKERVLKLTIMQRRNPTLTEDEFHAHWTQKHAPLASAWLQRNGIIGYTQYHTPKSTRDLVAGVAKEFGWKVADYDGHVEFMVKNIEDLKRAVQDPEYPERVLPDEMRFMDQKNSVVTVGWEEVYVKDGKVVNIDGDGKSMYA</sequence>
<dbReference type="Proteomes" id="UP001595075">
    <property type="component" value="Unassembled WGS sequence"/>
</dbReference>
<protein>
    <recommendedName>
        <fullName evidence="2">EthD domain-containing protein</fullName>
    </recommendedName>
</protein>
<dbReference type="InterPro" id="IPR009799">
    <property type="entry name" value="EthD_dom"/>
</dbReference>
<dbReference type="SUPFAM" id="SSF54909">
    <property type="entry name" value="Dimeric alpha+beta barrel"/>
    <property type="match status" value="1"/>
</dbReference>
<keyword evidence="4" id="KW-1185">Reference proteome</keyword>
<dbReference type="InterPro" id="IPR011008">
    <property type="entry name" value="Dimeric_a/b-barrel"/>
</dbReference>
<name>A0ABR4CS26_9HELO</name>
<comment type="similarity">
    <text evidence="1">Belongs to the tpcK family.</text>
</comment>
<proteinExistence type="inferred from homology"/>
<evidence type="ECO:0000313" key="3">
    <source>
        <dbReference type="EMBL" id="KAL2072670.1"/>
    </source>
</evidence>